<organism evidence="8 9">
    <name type="scientific">Noviherbaspirillum sedimenti</name>
    <dbReference type="NCBI Taxonomy" id="2320865"/>
    <lineage>
        <taxon>Bacteria</taxon>
        <taxon>Pseudomonadati</taxon>
        <taxon>Pseudomonadota</taxon>
        <taxon>Betaproteobacteria</taxon>
        <taxon>Burkholderiales</taxon>
        <taxon>Oxalobacteraceae</taxon>
        <taxon>Noviherbaspirillum</taxon>
    </lineage>
</organism>
<evidence type="ECO:0000256" key="3">
    <source>
        <dbReference type="ARBA" id="ARBA00022741"/>
    </source>
</evidence>
<dbReference type="AlphaFoldDB" id="A0A3A3G6Y9"/>
<dbReference type="InterPro" id="IPR027417">
    <property type="entry name" value="P-loop_NTPase"/>
</dbReference>
<dbReference type="Proteomes" id="UP000266327">
    <property type="component" value="Unassembled WGS sequence"/>
</dbReference>
<protein>
    <submittedName>
        <fullName evidence="8">ABC transporter ATP-binding protein</fullName>
    </submittedName>
</protein>
<comment type="caution">
    <text evidence="8">The sequence shown here is derived from an EMBL/GenBank/DDBJ whole genome shotgun (WGS) entry which is preliminary data.</text>
</comment>
<dbReference type="GO" id="GO:0005524">
    <property type="term" value="F:ATP binding"/>
    <property type="evidence" value="ECO:0007669"/>
    <property type="project" value="UniProtKB-KW"/>
</dbReference>
<keyword evidence="2" id="KW-0472">Membrane</keyword>
<feature type="domain" description="ABC transporter" evidence="7">
    <location>
        <begin position="5"/>
        <end position="239"/>
    </location>
</feature>
<dbReference type="InterPro" id="IPR017871">
    <property type="entry name" value="ABC_transporter-like_CS"/>
</dbReference>
<dbReference type="EMBL" id="QYUQ01000002">
    <property type="protein sequence ID" value="RJG04283.1"/>
    <property type="molecule type" value="Genomic_DNA"/>
</dbReference>
<dbReference type="PROSITE" id="PS00211">
    <property type="entry name" value="ABC_TRANSPORTER_1"/>
    <property type="match status" value="1"/>
</dbReference>
<keyword evidence="2" id="KW-1003">Cell membrane</keyword>
<dbReference type="SUPFAM" id="SSF52540">
    <property type="entry name" value="P-loop containing nucleoside triphosphate hydrolases"/>
    <property type="match status" value="1"/>
</dbReference>
<evidence type="ECO:0000313" key="8">
    <source>
        <dbReference type="EMBL" id="RJG04283.1"/>
    </source>
</evidence>
<name>A0A3A3G6Y9_9BURK</name>
<keyword evidence="5" id="KW-1278">Translocase</keyword>
<dbReference type="PANTHER" id="PTHR42794:SF1">
    <property type="entry name" value="HEMIN IMPORT ATP-BINDING PROTEIN HMUV"/>
    <property type="match status" value="1"/>
</dbReference>
<proteinExistence type="predicted"/>
<evidence type="ECO:0000313" key="9">
    <source>
        <dbReference type="Proteomes" id="UP000266327"/>
    </source>
</evidence>
<evidence type="ECO:0000256" key="2">
    <source>
        <dbReference type="ARBA" id="ARBA00022475"/>
    </source>
</evidence>
<dbReference type="SMART" id="SM00382">
    <property type="entry name" value="AAA"/>
    <property type="match status" value="1"/>
</dbReference>
<keyword evidence="4 8" id="KW-0067">ATP-binding</keyword>
<reference evidence="9" key="1">
    <citation type="submission" date="2018-09" db="EMBL/GenBank/DDBJ databases">
        <authorList>
            <person name="Zhu H."/>
        </authorList>
    </citation>
    <scope>NUCLEOTIDE SEQUENCE [LARGE SCALE GENOMIC DNA]</scope>
    <source>
        <strain evidence="9">K1S02-23</strain>
    </source>
</reference>
<keyword evidence="1" id="KW-0813">Transport</keyword>
<dbReference type="OrthoDB" id="5296765at2"/>
<evidence type="ECO:0000256" key="5">
    <source>
        <dbReference type="ARBA" id="ARBA00022967"/>
    </source>
</evidence>
<accession>A0A3A3G6Y9</accession>
<dbReference type="InterPro" id="IPR003593">
    <property type="entry name" value="AAA+_ATPase"/>
</dbReference>
<sequence length="253" mass="27463">MNFELRTEHLALARGGQQLIDDLNWRVPPGEFWCILGQNGVGKTSLLYALSGLAPISSGSIMLDDKPLHAWPAQALALKRGFMPQQQLDSFPSSVLATVLVGRTPHRLGGGWDSDADVAQAERALAAVGLTHKAKMDVLTLSAGERQRVALAALLAQAPALMLLDEPVAHQDVSQQLAMMRFIRELAGKHAVISSCHDIDLAARFATHVLLLAEGRHWLGTADEVLSVDTLQQAFDCRFELLESGGVRSFIPY</sequence>
<dbReference type="Gene3D" id="3.40.50.300">
    <property type="entry name" value="P-loop containing nucleotide triphosphate hydrolases"/>
    <property type="match status" value="1"/>
</dbReference>
<gene>
    <name evidence="8" type="ORF">D3878_07635</name>
</gene>
<keyword evidence="3" id="KW-0547">Nucleotide-binding</keyword>
<dbReference type="PROSITE" id="PS50893">
    <property type="entry name" value="ABC_TRANSPORTER_2"/>
    <property type="match status" value="1"/>
</dbReference>
<evidence type="ECO:0000256" key="6">
    <source>
        <dbReference type="ARBA" id="ARBA00037066"/>
    </source>
</evidence>
<keyword evidence="9" id="KW-1185">Reference proteome</keyword>
<evidence type="ECO:0000256" key="4">
    <source>
        <dbReference type="ARBA" id="ARBA00022840"/>
    </source>
</evidence>
<evidence type="ECO:0000256" key="1">
    <source>
        <dbReference type="ARBA" id="ARBA00022448"/>
    </source>
</evidence>
<dbReference type="InterPro" id="IPR003439">
    <property type="entry name" value="ABC_transporter-like_ATP-bd"/>
</dbReference>
<dbReference type="PANTHER" id="PTHR42794">
    <property type="entry name" value="HEMIN IMPORT ATP-BINDING PROTEIN HMUV"/>
    <property type="match status" value="1"/>
</dbReference>
<dbReference type="Pfam" id="PF00005">
    <property type="entry name" value="ABC_tran"/>
    <property type="match status" value="1"/>
</dbReference>
<evidence type="ECO:0000259" key="7">
    <source>
        <dbReference type="PROSITE" id="PS50893"/>
    </source>
</evidence>
<comment type="function">
    <text evidence="6">Part of the ABC transporter complex HmuTUV involved in hemin import. Responsible for energy coupling to the transport system.</text>
</comment>
<dbReference type="GO" id="GO:0016887">
    <property type="term" value="F:ATP hydrolysis activity"/>
    <property type="evidence" value="ECO:0007669"/>
    <property type="project" value="InterPro"/>
</dbReference>